<accession>A0AAN6GS45</accession>
<name>A0AAN6GS45_9BASI</name>
<organism evidence="2 3">
    <name type="scientific">Tilletia horrida</name>
    <dbReference type="NCBI Taxonomy" id="155126"/>
    <lineage>
        <taxon>Eukaryota</taxon>
        <taxon>Fungi</taxon>
        <taxon>Dikarya</taxon>
        <taxon>Basidiomycota</taxon>
        <taxon>Ustilaginomycotina</taxon>
        <taxon>Exobasidiomycetes</taxon>
        <taxon>Tilletiales</taxon>
        <taxon>Tilletiaceae</taxon>
        <taxon>Tilletia</taxon>
    </lineage>
</organism>
<gene>
    <name evidence="2" type="ORF">OC846_001810</name>
</gene>
<reference evidence="2" key="1">
    <citation type="journal article" date="2023" name="PhytoFront">
        <title>Draft Genome Resources of Seven Strains of Tilletia horrida, Causal Agent of Kernel Smut of Rice.</title>
        <authorList>
            <person name="Khanal S."/>
            <person name="Antony Babu S."/>
            <person name="Zhou X.G."/>
        </authorList>
    </citation>
    <scope>NUCLEOTIDE SEQUENCE</scope>
    <source>
        <strain evidence="2">TX6</strain>
    </source>
</reference>
<sequence>MGSNFERADVLLARRASGLPASTQHASSSGSSNASQNTPLETGLASLDSHLAALLPQSYTEGHSRSPSPRFLEIVGPTASGKSAFIVACAVKERLNQLVRATETWHNEAPKGNAKAKANDQTAEDCSITTDGWADVVKKRASSIMLIDTEGSCTPERLLTASKAIIGINSHLLDLARTIPSNPIEAGAEDDATSILTLSQAVLQGIMICRPTTLAQFLATVLLIDPHLSNGLRRRTTNIATQDEMAANPSSSPLNSSTALNSGQTDSTHSSMPPNTSLLLIDSISAFSRMAPTNSQEREQRSQMLGHLEALGGKIRRYNQACLNQRMGTLLNVIVANQMSVKMVPQDGSLLNFEEGSNLPNKVAKLVPQLQIVNPSGPSLSFANGMSSSPSVPTHVHVGRSFRNDDASAGLIGSRLNASVLGDEVWRVVLFRSGGAGHRLIAESLEINNDK</sequence>
<proteinExistence type="predicted"/>
<evidence type="ECO:0000313" key="2">
    <source>
        <dbReference type="EMBL" id="KAK0555129.1"/>
    </source>
</evidence>
<evidence type="ECO:0000256" key="1">
    <source>
        <dbReference type="SAM" id="MobiDB-lite"/>
    </source>
</evidence>
<feature type="compositionally biased region" description="Polar residues" evidence="1">
    <location>
        <begin position="263"/>
        <end position="274"/>
    </location>
</feature>
<protein>
    <submittedName>
        <fullName evidence="2">Uncharacterized protein</fullName>
    </submittedName>
</protein>
<feature type="compositionally biased region" description="Low complexity" evidence="1">
    <location>
        <begin position="246"/>
        <end position="262"/>
    </location>
</feature>
<evidence type="ECO:0000313" key="3">
    <source>
        <dbReference type="Proteomes" id="UP001176517"/>
    </source>
</evidence>
<dbReference type="EMBL" id="JAPDMZ010000030">
    <property type="protein sequence ID" value="KAK0555129.1"/>
    <property type="molecule type" value="Genomic_DNA"/>
</dbReference>
<keyword evidence="3" id="KW-1185">Reference proteome</keyword>
<dbReference type="InterPro" id="IPR027417">
    <property type="entry name" value="P-loop_NTPase"/>
</dbReference>
<feature type="compositionally biased region" description="Low complexity" evidence="1">
    <location>
        <begin position="22"/>
        <end position="41"/>
    </location>
</feature>
<feature type="region of interest" description="Disordered" evidence="1">
    <location>
        <begin position="245"/>
        <end position="274"/>
    </location>
</feature>
<comment type="caution">
    <text evidence="2">The sequence shown here is derived from an EMBL/GenBank/DDBJ whole genome shotgun (WGS) entry which is preliminary data.</text>
</comment>
<dbReference type="AlphaFoldDB" id="A0AAN6GS45"/>
<feature type="region of interest" description="Disordered" evidence="1">
    <location>
        <begin position="18"/>
        <end position="41"/>
    </location>
</feature>
<dbReference type="Proteomes" id="UP001176517">
    <property type="component" value="Unassembled WGS sequence"/>
</dbReference>
<dbReference type="Gene3D" id="3.40.50.300">
    <property type="entry name" value="P-loop containing nucleotide triphosphate hydrolases"/>
    <property type="match status" value="1"/>
</dbReference>